<dbReference type="InterPro" id="IPR002048">
    <property type="entry name" value="EF_hand_dom"/>
</dbReference>
<accession>A0A7C9HKG5</accession>
<dbReference type="EMBL" id="WOXT01000001">
    <property type="protein sequence ID" value="MUV12917.1"/>
    <property type="molecule type" value="Genomic_DNA"/>
</dbReference>
<evidence type="ECO:0000313" key="5">
    <source>
        <dbReference type="Proteomes" id="UP000479692"/>
    </source>
</evidence>
<name>A0A7C9HKG5_9GAMM</name>
<comment type="caution">
    <text evidence="4">The sequence shown here is derived from an EMBL/GenBank/DDBJ whole genome shotgun (WGS) entry which is preliminary data.</text>
</comment>
<feature type="domain" description="EF-hand" evidence="3">
    <location>
        <begin position="36"/>
        <end position="62"/>
    </location>
</feature>
<dbReference type="AlphaFoldDB" id="A0A7C9HKG5"/>
<dbReference type="GO" id="GO:0005509">
    <property type="term" value="F:calcium ion binding"/>
    <property type="evidence" value="ECO:0007669"/>
    <property type="project" value="InterPro"/>
</dbReference>
<dbReference type="PROSITE" id="PS50222">
    <property type="entry name" value="EF_HAND_2"/>
    <property type="match status" value="2"/>
</dbReference>
<sequence>MEHHPMTRKTLHMCLVAVLSSVAFGASANHGGEDKFKMMDTNNDGQVSAAEHDAAVTKMFGDMDADKDGFVTSAEMDARHASMKTADKGEKHGMDMKSIDKIAKMDTDKDGKLSAAEYGGGAKEMFGKMDADGNGMLSRTEMDSGHDKMMTKDKPGKDDWGTKDKGTSADASDHAGHDSAASTSTPPADDNGG</sequence>
<gene>
    <name evidence="4" type="ORF">GN331_01695</name>
</gene>
<evidence type="ECO:0000256" key="1">
    <source>
        <dbReference type="SAM" id="MobiDB-lite"/>
    </source>
</evidence>
<feature type="compositionally biased region" description="Basic and acidic residues" evidence="1">
    <location>
        <begin position="140"/>
        <end position="177"/>
    </location>
</feature>
<dbReference type="Pfam" id="PF13202">
    <property type="entry name" value="EF-hand_5"/>
    <property type="match status" value="4"/>
</dbReference>
<reference evidence="4 5" key="1">
    <citation type="submission" date="2019-12" db="EMBL/GenBank/DDBJ databases">
        <authorList>
            <person name="Xu J."/>
        </authorList>
    </citation>
    <scope>NUCLEOTIDE SEQUENCE [LARGE SCALE GENOMIC DNA]</scope>
    <source>
        <strain evidence="4 5">HX-5-24</strain>
    </source>
</reference>
<dbReference type="PROSITE" id="PS00018">
    <property type="entry name" value="EF_HAND_1"/>
    <property type="match status" value="2"/>
</dbReference>
<feature type="domain" description="EF-hand" evidence="3">
    <location>
        <begin position="117"/>
        <end position="152"/>
    </location>
</feature>
<dbReference type="InterPro" id="IPR018247">
    <property type="entry name" value="EF_Hand_1_Ca_BS"/>
</dbReference>
<protein>
    <recommendedName>
        <fullName evidence="3">EF-hand domain-containing protein</fullName>
    </recommendedName>
</protein>
<feature type="signal peptide" evidence="2">
    <location>
        <begin position="1"/>
        <end position="28"/>
    </location>
</feature>
<organism evidence="4 5">
    <name type="scientific">Noviluteimonas gilva</name>
    <dbReference type="NCBI Taxonomy" id="2682097"/>
    <lineage>
        <taxon>Bacteria</taxon>
        <taxon>Pseudomonadati</taxon>
        <taxon>Pseudomonadota</taxon>
        <taxon>Gammaproteobacteria</taxon>
        <taxon>Lysobacterales</taxon>
        <taxon>Lysobacteraceae</taxon>
        <taxon>Noviluteimonas</taxon>
    </lineage>
</organism>
<dbReference type="SMART" id="SM00054">
    <property type="entry name" value="EFh"/>
    <property type="match status" value="2"/>
</dbReference>
<feature type="chain" id="PRO_5028904469" description="EF-hand domain-containing protein" evidence="2">
    <location>
        <begin position="29"/>
        <end position="193"/>
    </location>
</feature>
<dbReference type="InterPro" id="IPR011992">
    <property type="entry name" value="EF-hand-dom_pair"/>
</dbReference>
<evidence type="ECO:0000256" key="2">
    <source>
        <dbReference type="SAM" id="SignalP"/>
    </source>
</evidence>
<dbReference type="Gene3D" id="1.10.238.10">
    <property type="entry name" value="EF-hand"/>
    <property type="match status" value="2"/>
</dbReference>
<evidence type="ECO:0000313" key="4">
    <source>
        <dbReference type="EMBL" id="MUV12917.1"/>
    </source>
</evidence>
<keyword evidence="2" id="KW-0732">Signal</keyword>
<proteinExistence type="predicted"/>
<feature type="region of interest" description="Disordered" evidence="1">
    <location>
        <begin position="130"/>
        <end position="193"/>
    </location>
</feature>
<dbReference type="Proteomes" id="UP000479692">
    <property type="component" value="Unassembled WGS sequence"/>
</dbReference>
<dbReference type="SUPFAM" id="SSF47473">
    <property type="entry name" value="EF-hand"/>
    <property type="match status" value="1"/>
</dbReference>
<keyword evidence="5" id="KW-1185">Reference proteome</keyword>
<evidence type="ECO:0000259" key="3">
    <source>
        <dbReference type="PROSITE" id="PS50222"/>
    </source>
</evidence>